<evidence type="ECO:0000256" key="2">
    <source>
        <dbReference type="SAM" id="MobiDB-lite"/>
    </source>
</evidence>
<accession>A0A4Y7U1A4</accession>
<sequence>MSLTLPSDFHHLATTNTIPSKHDTACVRGLLQRMEQDANDLESNIRALEAQLKGVKYQVQRLDNEHDLIRPFLSPIRRVPPEILGEIFASIPADKHPLSPIRTYQSTLCTRAWSARRGKMPPSRYPDSGAISMPNSPKLDHV</sequence>
<dbReference type="OrthoDB" id="3065285at2759"/>
<evidence type="ECO:0008006" key="5">
    <source>
        <dbReference type="Google" id="ProtNLM"/>
    </source>
</evidence>
<dbReference type="AlphaFoldDB" id="A0A4Y7U1A4"/>
<proteinExistence type="predicted"/>
<feature type="coiled-coil region" evidence="1">
    <location>
        <begin position="31"/>
        <end position="65"/>
    </location>
</feature>
<protein>
    <recommendedName>
        <fullName evidence="5">F-box domain-containing protein</fullName>
    </recommendedName>
</protein>
<gene>
    <name evidence="3" type="ORF">FA13DRAFT_1724440</name>
</gene>
<organism evidence="3 4">
    <name type="scientific">Coprinellus micaceus</name>
    <name type="common">Glistening ink-cap mushroom</name>
    <name type="synonym">Coprinus micaceus</name>
    <dbReference type="NCBI Taxonomy" id="71717"/>
    <lineage>
        <taxon>Eukaryota</taxon>
        <taxon>Fungi</taxon>
        <taxon>Dikarya</taxon>
        <taxon>Basidiomycota</taxon>
        <taxon>Agaricomycotina</taxon>
        <taxon>Agaricomycetes</taxon>
        <taxon>Agaricomycetidae</taxon>
        <taxon>Agaricales</taxon>
        <taxon>Agaricineae</taxon>
        <taxon>Psathyrellaceae</taxon>
        <taxon>Coprinellus</taxon>
    </lineage>
</organism>
<comment type="caution">
    <text evidence="3">The sequence shown here is derived from an EMBL/GenBank/DDBJ whole genome shotgun (WGS) entry which is preliminary data.</text>
</comment>
<reference evidence="3 4" key="1">
    <citation type="journal article" date="2019" name="Nat. Ecol. Evol.">
        <title>Megaphylogeny resolves global patterns of mushroom evolution.</title>
        <authorList>
            <person name="Varga T."/>
            <person name="Krizsan K."/>
            <person name="Foldi C."/>
            <person name="Dima B."/>
            <person name="Sanchez-Garcia M."/>
            <person name="Sanchez-Ramirez S."/>
            <person name="Szollosi G.J."/>
            <person name="Szarkandi J.G."/>
            <person name="Papp V."/>
            <person name="Albert L."/>
            <person name="Andreopoulos W."/>
            <person name="Angelini C."/>
            <person name="Antonin V."/>
            <person name="Barry K.W."/>
            <person name="Bougher N.L."/>
            <person name="Buchanan P."/>
            <person name="Buyck B."/>
            <person name="Bense V."/>
            <person name="Catcheside P."/>
            <person name="Chovatia M."/>
            <person name="Cooper J."/>
            <person name="Damon W."/>
            <person name="Desjardin D."/>
            <person name="Finy P."/>
            <person name="Geml J."/>
            <person name="Haridas S."/>
            <person name="Hughes K."/>
            <person name="Justo A."/>
            <person name="Karasinski D."/>
            <person name="Kautmanova I."/>
            <person name="Kiss B."/>
            <person name="Kocsube S."/>
            <person name="Kotiranta H."/>
            <person name="LaButti K.M."/>
            <person name="Lechner B.E."/>
            <person name="Liimatainen K."/>
            <person name="Lipzen A."/>
            <person name="Lukacs Z."/>
            <person name="Mihaltcheva S."/>
            <person name="Morgado L.N."/>
            <person name="Niskanen T."/>
            <person name="Noordeloos M.E."/>
            <person name="Ohm R.A."/>
            <person name="Ortiz-Santana B."/>
            <person name="Ovrebo C."/>
            <person name="Racz N."/>
            <person name="Riley R."/>
            <person name="Savchenko A."/>
            <person name="Shiryaev A."/>
            <person name="Soop K."/>
            <person name="Spirin V."/>
            <person name="Szebenyi C."/>
            <person name="Tomsovsky M."/>
            <person name="Tulloss R.E."/>
            <person name="Uehling J."/>
            <person name="Grigoriev I.V."/>
            <person name="Vagvolgyi C."/>
            <person name="Papp T."/>
            <person name="Martin F.M."/>
            <person name="Miettinen O."/>
            <person name="Hibbett D.S."/>
            <person name="Nagy L.G."/>
        </authorList>
    </citation>
    <scope>NUCLEOTIDE SEQUENCE [LARGE SCALE GENOMIC DNA]</scope>
    <source>
        <strain evidence="3 4">FP101781</strain>
    </source>
</reference>
<evidence type="ECO:0000313" key="3">
    <source>
        <dbReference type="EMBL" id="TEB40213.1"/>
    </source>
</evidence>
<name>A0A4Y7U1A4_COPMI</name>
<keyword evidence="1" id="KW-0175">Coiled coil</keyword>
<evidence type="ECO:0000256" key="1">
    <source>
        <dbReference type="SAM" id="Coils"/>
    </source>
</evidence>
<dbReference type="Proteomes" id="UP000298030">
    <property type="component" value="Unassembled WGS sequence"/>
</dbReference>
<feature type="region of interest" description="Disordered" evidence="2">
    <location>
        <begin position="116"/>
        <end position="142"/>
    </location>
</feature>
<dbReference type="EMBL" id="QPFP01000001">
    <property type="protein sequence ID" value="TEB40213.1"/>
    <property type="molecule type" value="Genomic_DNA"/>
</dbReference>
<keyword evidence="4" id="KW-1185">Reference proteome</keyword>
<evidence type="ECO:0000313" key="4">
    <source>
        <dbReference type="Proteomes" id="UP000298030"/>
    </source>
</evidence>